<dbReference type="InterPro" id="IPR011322">
    <property type="entry name" value="N-reg_PII-like_a/b"/>
</dbReference>
<dbReference type="GO" id="GO:0010038">
    <property type="term" value="P:response to metal ion"/>
    <property type="evidence" value="ECO:0007669"/>
    <property type="project" value="InterPro"/>
</dbReference>
<evidence type="ECO:0000313" key="3">
    <source>
        <dbReference type="Proteomes" id="UP000192656"/>
    </source>
</evidence>
<gene>
    <name evidence="2" type="ORF">SAMN06297251_103278</name>
</gene>
<dbReference type="RefSeq" id="WP_084409084.1">
    <property type="nucleotide sequence ID" value="NZ_FWXR01000003.1"/>
</dbReference>
<protein>
    <submittedName>
        <fullName evidence="2">Divalent cation tolerance protein</fullName>
    </submittedName>
</protein>
<dbReference type="OrthoDB" id="37622at2"/>
<dbReference type="EMBL" id="FWXR01000003">
    <property type="protein sequence ID" value="SMC54274.1"/>
    <property type="molecule type" value="Genomic_DNA"/>
</dbReference>
<dbReference type="GO" id="GO:0005507">
    <property type="term" value="F:copper ion binding"/>
    <property type="evidence" value="ECO:0007669"/>
    <property type="project" value="TreeGrafter"/>
</dbReference>
<organism evidence="2 3">
    <name type="scientific">Fulvimarina manganoxydans</name>
    <dbReference type="NCBI Taxonomy" id="937218"/>
    <lineage>
        <taxon>Bacteria</taxon>
        <taxon>Pseudomonadati</taxon>
        <taxon>Pseudomonadota</taxon>
        <taxon>Alphaproteobacteria</taxon>
        <taxon>Hyphomicrobiales</taxon>
        <taxon>Aurantimonadaceae</taxon>
        <taxon>Fulvimarina</taxon>
    </lineage>
</organism>
<dbReference type="AlphaFoldDB" id="A0A1W2A0T3"/>
<evidence type="ECO:0000256" key="1">
    <source>
        <dbReference type="ARBA" id="ARBA00010169"/>
    </source>
</evidence>
<name>A0A1W2A0T3_9HYPH</name>
<dbReference type="InterPro" id="IPR004323">
    <property type="entry name" value="Ion_tolerance_CutA"/>
</dbReference>
<dbReference type="InterPro" id="IPR015867">
    <property type="entry name" value="N-reg_PII/ATP_PRibTrfase_C"/>
</dbReference>
<sequence>MTEIVDIHVTCSTLEEARQLSHQLLDAKLAACCQIGKDIDSRYWYGGKQHRGDESPLVIKTRGDFFDKVAAVIRESHSYETPAIIGFKPDYADEATVAWIVETCTGEA</sequence>
<dbReference type="Pfam" id="PF03091">
    <property type="entry name" value="CutA1"/>
    <property type="match status" value="1"/>
</dbReference>
<evidence type="ECO:0000313" key="2">
    <source>
        <dbReference type="EMBL" id="SMC54274.1"/>
    </source>
</evidence>
<dbReference type="PANTHER" id="PTHR23419:SF8">
    <property type="entry name" value="FI09726P"/>
    <property type="match status" value="1"/>
</dbReference>
<dbReference type="Gene3D" id="3.30.70.120">
    <property type="match status" value="1"/>
</dbReference>
<reference evidence="2 3" key="1">
    <citation type="submission" date="2017-04" db="EMBL/GenBank/DDBJ databases">
        <authorList>
            <person name="Afonso C.L."/>
            <person name="Miller P.J."/>
            <person name="Scott M.A."/>
            <person name="Spackman E."/>
            <person name="Goraichik I."/>
            <person name="Dimitrov K.M."/>
            <person name="Suarez D.L."/>
            <person name="Swayne D.E."/>
        </authorList>
    </citation>
    <scope>NUCLEOTIDE SEQUENCE [LARGE SCALE GENOMIC DNA]</scope>
    <source>
        <strain evidence="2 3">CGMCC 1.10972</strain>
    </source>
</reference>
<comment type="similarity">
    <text evidence="1">Belongs to the CutA family.</text>
</comment>
<accession>A0A1W2A0T3</accession>
<keyword evidence="3" id="KW-1185">Reference proteome</keyword>
<dbReference type="PANTHER" id="PTHR23419">
    <property type="entry name" value="DIVALENT CATION TOLERANCE CUTA-RELATED"/>
    <property type="match status" value="1"/>
</dbReference>
<dbReference type="Proteomes" id="UP000192656">
    <property type="component" value="Unassembled WGS sequence"/>
</dbReference>
<dbReference type="STRING" id="937218.SAMN06297251_103278"/>
<dbReference type="SUPFAM" id="SSF54913">
    <property type="entry name" value="GlnB-like"/>
    <property type="match status" value="1"/>
</dbReference>
<proteinExistence type="inferred from homology"/>